<keyword evidence="1" id="KW-0805">Transcription regulation</keyword>
<keyword evidence="8" id="KW-1185">Reference proteome</keyword>
<organism evidence="7 8">
    <name type="scientific">Oleomonas cavernae</name>
    <dbReference type="NCBI Taxonomy" id="2320859"/>
    <lineage>
        <taxon>Bacteria</taxon>
        <taxon>Pseudomonadati</taxon>
        <taxon>Pseudomonadota</taxon>
        <taxon>Alphaproteobacteria</taxon>
        <taxon>Acetobacterales</taxon>
        <taxon>Acetobacteraceae</taxon>
        <taxon>Oleomonas</taxon>
    </lineage>
</organism>
<dbReference type="GO" id="GO:0045892">
    <property type="term" value="P:negative regulation of DNA-templated transcription"/>
    <property type="evidence" value="ECO:0007669"/>
    <property type="project" value="TreeGrafter"/>
</dbReference>
<evidence type="ECO:0008006" key="9">
    <source>
        <dbReference type="Google" id="ProtNLM"/>
    </source>
</evidence>
<evidence type="ECO:0000259" key="6">
    <source>
        <dbReference type="PROSITE" id="PS51078"/>
    </source>
</evidence>
<dbReference type="SUPFAM" id="SSF55781">
    <property type="entry name" value="GAF domain-like"/>
    <property type="match status" value="1"/>
</dbReference>
<dbReference type="InterPro" id="IPR005471">
    <property type="entry name" value="Tscrpt_reg_IclR_N"/>
</dbReference>
<evidence type="ECO:0000313" key="8">
    <source>
        <dbReference type="Proteomes" id="UP000284605"/>
    </source>
</evidence>
<dbReference type="AlphaFoldDB" id="A0A418WSU9"/>
<proteinExistence type="predicted"/>
<dbReference type="InterPro" id="IPR050707">
    <property type="entry name" value="HTH_MetabolicPath_Reg"/>
</dbReference>
<dbReference type="InterPro" id="IPR036390">
    <property type="entry name" value="WH_DNA-bd_sf"/>
</dbReference>
<dbReference type="EMBL" id="QYUK01000008">
    <property type="protein sequence ID" value="RJF94333.1"/>
    <property type="molecule type" value="Genomic_DNA"/>
</dbReference>
<dbReference type="InterPro" id="IPR036388">
    <property type="entry name" value="WH-like_DNA-bd_sf"/>
</dbReference>
<feature type="domain" description="HTH iclR-type" evidence="5">
    <location>
        <begin position="1"/>
        <end position="62"/>
    </location>
</feature>
<dbReference type="Pfam" id="PF01614">
    <property type="entry name" value="IclR_C"/>
    <property type="match status" value="1"/>
</dbReference>
<reference evidence="7 8" key="1">
    <citation type="submission" date="2018-09" db="EMBL/GenBank/DDBJ databases">
        <authorList>
            <person name="Zhu H."/>
        </authorList>
    </citation>
    <scope>NUCLEOTIDE SEQUENCE [LARGE SCALE GENOMIC DNA]</scope>
    <source>
        <strain evidence="7 8">K1W22B-8</strain>
    </source>
</reference>
<dbReference type="RefSeq" id="WP_119775206.1">
    <property type="nucleotide sequence ID" value="NZ_QYUK01000008.1"/>
</dbReference>
<feature type="region of interest" description="Disordered" evidence="4">
    <location>
        <begin position="245"/>
        <end position="280"/>
    </location>
</feature>
<comment type="caution">
    <text evidence="7">The sequence shown here is derived from an EMBL/GenBank/DDBJ whole genome shotgun (WGS) entry which is preliminary data.</text>
</comment>
<gene>
    <name evidence="7" type="ORF">D3874_00295</name>
</gene>
<dbReference type="PANTHER" id="PTHR30136">
    <property type="entry name" value="HELIX-TURN-HELIX TRANSCRIPTIONAL REGULATOR, ICLR FAMILY"/>
    <property type="match status" value="1"/>
</dbReference>
<feature type="domain" description="IclR-ED" evidence="6">
    <location>
        <begin position="63"/>
        <end position="241"/>
    </location>
</feature>
<protein>
    <recommendedName>
        <fullName evidence="9">IclR family transcriptional regulator</fullName>
    </recommendedName>
</protein>
<name>A0A418WSU9_9PROT</name>
<dbReference type="InterPro" id="IPR014757">
    <property type="entry name" value="Tscrpt_reg_IclR_C"/>
</dbReference>
<dbReference type="SUPFAM" id="SSF46785">
    <property type="entry name" value="Winged helix' DNA-binding domain"/>
    <property type="match status" value="1"/>
</dbReference>
<evidence type="ECO:0000256" key="3">
    <source>
        <dbReference type="ARBA" id="ARBA00023163"/>
    </source>
</evidence>
<keyword evidence="3" id="KW-0804">Transcription</keyword>
<keyword evidence="2" id="KW-0238">DNA-binding</keyword>
<evidence type="ECO:0000256" key="2">
    <source>
        <dbReference type="ARBA" id="ARBA00023125"/>
    </source>
</evidence>
<evidence type="ECO:0000259" key="5">
    <source>
        <dbReference type="PROSITE" id="PS51077"/>
    </source>
</evidence>
<accession>A0A418WSU9</accession>
<dbReference type="Gene3D" id="1.10.10.10">
    <property type="entry name" value="Winged helix-like DNA-binding domain superfamily/Winged helix DNA-binding domain"/>
    <property type="match status" value="1"/>
</dbReference>
<evidence type="ECO:0000256" key="1">
    <source>
        <dbReference type="ARBA" id="ARBA00023015"/>
    </source>
</evidence>
<dbReference type="PROSITE" id="PS51077">
    <property type="entry name" value="HTH_ICLR"/>
    <property type="match status" value="1"/>
</dbReference>
<evidence type="ECO:0000313" key="7">
    <source>
        <dbReference type="EMBL" id="RJF94333.1"/>
    </source>
</evidence>
<dbReference type="PROSITE" id="PS51078">
    <property type="entry name" value="ICLR_ED"/>
    <property type="match status" value="1"/>
</dbReference>
<dbReference type="InterPro" id="IPR029016">
    <property type="entry name" value="GAF-like_dom_sf"/>
</dbReference>
<sequence length="280" mass="29689">MSSLDRMLRLLDLFASDRPHWTVEQAIARTGYSRSTIYRYFKSLAAAGLVASGPDGAYTLGPAVIGLDRLIRQHDPLLAAARPHLTELARQVGVVAVVEPFRDRVVVTHVETLPGTAIPPDLLRGLSTGLLDCAAARMLLAHDSLRRLRRFHDVAGHAIAKAGLGENWSAFRHALRVQRRVGFTVHAGAGALGALRVAAPVFGPAEQVVAAIAAPADDADTARVGELLLRVARRVSAALADQAEAPFRSSPGNGHEAIWRPSAPRTNGAAVITADRGSAA</sequence>
<dbReference type="OrthoDB" id="31778at2"/>
<dbReference type="PANTHER" id="PTHR30136:SF24">
    <property type="entry name" value="HTH-TYPE TRANSCRIPTIONAL REPRESSOR ALLR"/>
    <property type="match status" value="1"/>
</dbReference>
<dbReference type="Gene3D" id="3.30.450.40">
    <property type="match status" value="1"/>
</dbReference>
<evidence type="ECO:0000256" key="4">
    <source>
        <dbReference type="SAM" id="MobiDB-lite"/>
    </source>
</evidence>
<dbReference type="GO" id="GO:0003700">
    <property type="term" value="F:DNA-binding transcription factor activity"/>
    <property type="evidence" value="ECO:0007669"/>
    <property type="project" value="TreeGrafter"/>
</dbReference>
<dbReference type="SMART" id="SM00346">
    <property type="entry name" value="HTH_ICLR"/>
    <property type="match status" value="1"/>
</dbReference>
<dbReference type="GO" id="GO:0003677">
    <property type="term" value="F:DNA binding"/>
    <property type="evidence" value="ECO:0007669"/>
    <property type="project" value="UniProtKB-KW"/>
</dbReference>
<dbReference type="Pfam" id="PF09339">
    <property type="entry name" value="HTH_IclR"/>
    <property type="match status" value="1"/>
</dbReference>
<dbReference type="Proteomes" id="UP000284605">
    <property type="component" value="Unassembled WGS sequence"/>
</dbReference>